<sequence>MPVLPPDLPAAFLPAAAPASPSPLSSPAAALKHYFGYDSFRPGQQEIVEAVLQNQDLLVIMPTGGGKSLCYQLPALLKPGLTIVVSPLIALMQDQVEALQDNGIGATFLNSTIGGAEVRQRSDQILAGKIKLLYVAPERMMSESFFYFMDRVAEEIGISTLAIDEAHCVSEWGHDFRPEYRQLRQIRQRYSTVPVIALTATATTRVRQDIMQQLALKQPFVHVASFNRPNLHYEVRPKPKQAYQELVRYVQKTPGSGIIYCLSRKKVEDLTQRLQASGVQALPYHAGLSDSVRQVNQTRFIRDDVRVMVATVAFGMGINKPDVRFVVHYDLPRNLEGYYQESGRAGRDGEPARCLLLFSYGDIGTINFLIDQKIHPTTGEPLEQEQQIARQQLRQVIDYAEGIECRRKIQIGYFGERFDGNCANCDNCLSPRLLQDWTIEAQKFLSCIARVQERFGLGYIVDVLRGSKDKRILANRHDQISTYNIGRDHSAEDWRTLGRSMLHQGLLDETSDGYSVLKLNALSWEVLRKQRQVEIALPNRPTVTAEAPSTGKANAEMLFEQLRKLRKQLADEQSVPPYVVFADSSLRVMAQVQPQTLAAFSQISGVGSHKLARYGPKFVEAISKFCRTTG</sequence>
<proteinExistence type="inferred from homology"/>
<accession>A0A951PDB4</accession>
<dbReference type="SUPFAM" id="SSF47819">
    <property type="entry name" value="HRDC-like"/>
    <property type="match status" value="1"/>
</dbReference>
<dbReference type="Gene3D" id="1.10.10.10">
    <property type="entry name" value="Winged helix-like DNA-binding domain superfamily/Winged helix DNA-binding domain"/>
    <property type="match status" value="1"/>
</dbReference>
<dbReference type="CDD" id="cd18794">
    <property type="entry name" value="SF2_C_RecQ"/>
    <property type="match status" value="1"/>
</dbReference>
<dbReference type="GO" id="GO:0006310">
    <property type="term" value="P:DNA recombination"/>
    <property type="evidence" value="ECO:0007669"/>
    <property type="project" value="UniProtKB-UniRule"/>
</dbReference>
<dbReference type="NCBIfam" id="TIGR00614">
    <property type="entry name" value="recQ_fam"/>
    <property type="match status" value="1"/>
</dbReference>
<evidence type="ECO:0000256" key="10">
    <source>
        <dbReference type="ARBA" id="ARBA00022840"/>
    </source>
</evidence>
<evidence type="ECO:0000256" key="11">
    <source>
        <dbReference type="ARBA" id="ARBA00023125"/>
    </source>
</evidence>
<evidence type="ECO:0000313" key="21">
    <source>
        <dbReference type="Proteomes" id="UP000707356"/>
    </source>
</evidence>
<dbReference type="PROSITE" id="PS51194">
    <property type="entry name" value="HELICASE_CTER"/>
    <property type="match status" value="1"/>
</dbReference>
<dbReference type="InterPro" id="IPR001650">
    <property type="entry name" value="Helicase_C-like"/>
</dbReference>
<dbReference type="InterPro" id="IPR011545">
    <property type="entry name" value="DEAD/DEAH_box_helicase_dom"/>
</dbReference>
<dbReference type="Gene3D" id="3.40.50.300">
    <property type="entry name" value="P-loop containing nucleotide triphosphate hydrolases"/>
    <property type="match status" value="2"/>
</dbReference>
<dbReference type="GO" id="GO:0009432">
    <property type="term" value="P:SOS response"/>
    <property type="evidence" value="ECO:0007669"/>
    <property type="project" value="UniProtKB-UniRule"/>
</dbReference>
<dbReference type="InterPro" id="IPR014001">
    <property type="entry name" value="Helicase_ATP-bd"/>
</dbReference>
<feature type="domain" description="Helicase C-terminal" evidence="19">
    <location>
        <begin position="242"/>
        <end position="397"/>
    </location>
</feature>
<evidence type="ECO:0000259" key="18">
    <source>
        <dbReference type="PROSITE" id="PS51192"/>
    </source>
</evidence>
<evidence type="ECO:0000256" key="8">
    <source>
        <dbReference type="ARBA" id="ARBA00022806"/>
    </source>
</evidence>
<dbReference type="EC" id="5.6.2.4" evidence="16"/>
<evidence type="ECO:0000256" key="13">
    <source>
        <dbReference type="ARBA" id="ARBA00023204"/>
    </source>
</evidence>
<evidence type="ECO:0000256" key="12">
    <source>
        <dbReference type="ARBA" id="ARBA00023172"/>
    </source>
</evidence>
<reference evidence="20" key="1">
    <citation type="submission" date="2021-05" db="EMBL/GenBank/DDBJ databases">
        <authorList>
            <person name="Pietrasiak N."/>
            <person name="Ward R."/>
            <person name="Stajich J.E."/>
            <person name="Kurbessoian T."/>
        </authorList>
    </citation>
    <scope>NUCLEOTIDE SEQUENCE</scope>
    <source>
        <strain evidence="20">GSE-TBD4-15B</strain>
    </source>
</reference>
<comment type="catalytic activity">
    <reaction evidence="15">
        <text>Couples ATP hydrolysis with the unwinding of duplex DNA by translocating in the 3'-5' direction.</text>
        <dbReference type="EC" id="5.6.2.4"/>
    </reaction>
</comment>
<dbReference type="SMART" id="SM00490">
    <property type="entry name" value="HELICc"/>
    <property type="match status" value="1"/>
</dbReference>
<dbReference type="FunFam" id="3.40.50.300:FF:000156">
    <property type="entry name" value="ATP-dependent DNA helicase recQ"/>
    <property type="match status" value="1"/>
</dbReference>
<keyword evidence="8 20" id="KW-0347">Helicase</keyword>
<keyword evidence="11" id="KW-0238">DNA-binding</keyword>
<dbReference type="SMART" id="SM00956">
    <property type="entry name" value="RQC"/>
    <property type="match status" value="1"/>
</dbReference>
<dbReference type="GO" id="GO:0005524">
    <property type="term" value="F:ATP binding"/>
    <property type="evidence" value="ECO:0007669"/>
    <property type="project" value="UniProtKB-KW"/>
</dbReference>
<keyword evidence="12" id="KW-0233">DNA recombination</keyword>
<dbReference type="InterPro" id="IPR018982">
    <property type="entry name" value="RQC_domain"/>
</dbReference>
<dbReference type="InterPro" id="IPR006293">
    <property type="entry name" value="DNA_helicase_ATP-dep_RecQ_bac"/>
</dbReference>
<dbReference type="InterPro" id="IPR004589">
    <property type="entry name" value="DNA_helicase_ATP-dep_RecQ"/>
</dbReference>
<dbReference type="SMART" id="SM00341">
    <property type="entry name" value="HRDC"/>
    <property type="match status" value="1"/>
</dbReference>
<organism evidence="20 21">
    <name type="scientific">Pegethrix bostrychoides GSE-TBD4-15B</name>
    <dbReference type="NCBI Taxonomy" id="2839662"/>
    <lineage>
        <taxon>Bacteria</taxon>
        <taxon>Bacillati</taxon>
        <taxon>Cyanobacteriota</taxon>
        <taxon>Cyanophyceae</taxon>
        <taxon>Oculatellales</taxon>
        <taxon>Oculatellaceae</taxon>
        <taxon>Pegethrix</taxon>
    </lineage>
</organism>
<dbReference type="InterPro" id="IPR027417">
    <property type="entry name" value="P-loop_NTPase"/>
</dbReference>
<reference evidence="20" key="2">
    <citation type="journal article" date="2022" name="Microbiol. Resour. Announc.">
        <title>Metagenome Sequencing to Explore Phylogenomics of Terrestrial Cyanobacteria.</title>
        <authorList>
            <person name="Ward R.D."/>
            <person name="Stajich J.E."/>
            <person name="Johansen J.R."/>
            <person name="Huntemann M."/>
            <person name="Clum A."/>
            <person name="Foster B."/>
            <person name="Foster B."/>
            <person name="Roux S."/>
            <person name="Palaniappan K."/>
            <person name="Varghese N."/>
            <person name="Mukherjee S."/>
            <person name="Reddy T.B.K."/>
            <person name="Daum C."/>
            <person name="Copeland A."/>
            <person name="Chen I.A."/>
            <person name="Ivanova N.N."/>
            <person name="Kyrpides N.C."/>
            <person name="Shapiro N."/>
            <person name="Eloe-Fadrosh E.A."/>
            <person name="Pietrasiak N."/>
        </authorList>
    </citation>
    <scope>NUCLEOTIDE SEQUENCE</scope>
    <source>
        <strain evidence="20">GSE-TBD4-15B</strain>
    </source>
</reference>
<keyword evidence="13" id="KW-0234">DNA repair</keyword>
<keyword evidence="5" id="KW-0547">Nucleotide-binding</keyword>
<evidence type="ECO:0000256" key="5">
    <source>
        <dbReference type="ARBA" id="ARBA00022741"/>
    </source>
</evidence>
<protein>
    <recommendedName>
        <fullName evidence="16">DNA helicase RecQ</fullName>
        <ecNumber evidence="16">5.6.2.4</ecNumber>
    </recommendedName>
</protein>
<name>A0A951PDB4_9CYAN</name>
<evidence type="ECO:0000256" key="3">
    <source>
        <dbReference type="ARBA" id="ARBA00005446"/>
    </source>
</evidence>
<evidence type="ECO:0000259" key="17">
    <source>
        <dbReference type="PROSITE" id="PS50967"/>
    </source>
</evidence>
<dbReference type="Pfam" id="PF00271">
    <property type="entry name" value="Helicase_C"/>
    <property type="match status" value="1"/>
</dbReference>
<dbReference type="Gene3D" id="1.10.150.80">
    <property type="entry name" value="HRDC domain"/>
    <property type="match status" value="1"/>
</dbReference>
<comment type="caution">
    <text evidence="20">The sequence shown here is derived from an EMBL/GenBank/DDBJ whole genome shotgun (WGS) entry which is preliminary data.</text>
</comment>
<dbReference type="GO" id="GO:0006260">
    <property type="term" value="P:DNA replication"/>
    <property type="evidence" value="ECO:0007669"/>
    <property type="project" value="InterPro"/>
</dbReference>
<feature type="domain" description="Helicase ATP-binding" evidence="18">
    <location>
        <begin position="48"/>
        <end position="220"/>
    </location>
</feature>
<evidence type="ECO:0000256" key="4">
    <source>
        <dbReference type="ARBA" id="ARBA00022723"/>
    </source>
</evidence>
<dbReference type="InterPro" id="IPR044876">
    <property type="entry name" value="HRDC_dom_sf"/>
</dbReference>
<dbReference type="PANTHER" id="PTHR13710:SF105">
    <property type="entry name" value="ATP-DEPENDENT DNA HELICASE Q1"/>
    <property type="match status" value="1"/>
</dbReference>
<keyword evidence="10" id="KW-0067">ATP-binding</keyword>
<keyword evidence="14" id="KW-0413">Isomerase</keyword>
<evidence type="ECO:0000256" key="7">
    <source>
        <dbReference type="ARBA" id="ARBA00022801"/>
    </source>
</evidence>
<dbReference type="PROSITE" id="PS51192">
    <property type="entry name" value="HELICASE_ATP_BIND_1"/>
    <property type="match status" value="1"/>
</dbReference>
<dbReference type="GO" id="GO:0043590">
    <property type="term" value="C:bacterial nucleoid"/>
    <property type="evidence" value="ECO:0007669"/>
    <property type="project" value="TreeGrafter"/>
</dbReference>
<dbReference type="GO" id="GO:0043138">
    <property type="term" value="F:3'-5' DNA helicase activity"/>
    <property type="evidence" value="ECO:0007669"/>
    <property type="project" value="UniProtKB-EC"/>
</dbReference>
<dbReference type="PROSITE" id="PS50967">
    <property type="entry name" value="HRDC"/>
    <property type="match status" value="1"/>
</dbReference>
<dbReference type="Pfam" id="PF00570">
    <property type="entry name" value="HRDC"/>
    <property type="match status" value="1"/>
</dbReference>
<dbReference type="GO" id="GO:0003677">
    <property type="term" value="F:DNA binding"/>
    <property type="evidence" value="ECO:0007669"/>
    <property type="project" value="UniProtKB-KW"/>
</dbReference>
<dbReference type="GO" id="GO:0030894">
    <property type="term" value="C:replisome"/>
    <property type="evidence" value="ECO:0007669"/>
    <property type="project" value="TreeGrafter"/>
</dbReference>
<evidence type="ECO:0000256" key="1">
    <source>
        <dbReference type="ARBA" id="ARBA00001946"/>
    </source>
</evidence>
<comment type="cofactor">
    <cofactor evidence="1">
        <name>Mg(2+)</name>
        <dbReference type="ChEBI" id="CHEBI:18420"/>
    </cofactor>
</comment>
<feature type="domain" description="HRDC" evidence="17">
    <location>
        <begin position="552"/>
        <end position="630"/>
    </location>
</feature>
<dbReference type="GO" id="GO:0009378">
    <property type="term" value="F:four-way junction helicase activity"/>
    <property type="evidence" value="ECO:0007669"/>
    <property type="project" value="TreeGrafter"/>
</dbReference>
<keyword evidence="7 20" id="KW-0378">Hydrolase</keyword>
<dbReference type="Proteomes" id="UP000707356">
    <property type="component" value="Unassembled WGS sequence"/>
</dbReference>
<dbReference type="CDD" id="cd17920">
    <property type="entry name" value="DEXHc_RecQ"/>
    <property type="match status" value="1"/>
</dbReference>
<gene>
    <name evidence="20" type="primary">recQ</name>
    <name evidence="20" type="ORF">KME07_19645</name>
</gene>
<comment type="cofactor">
    <cofactor evidence="2">
        <name>Zn(2+)</name>
        <dbReference type="ChEBI" id="CHEBI:29105"/>
    </cofactor>
</comment>
<dbReference type="InterPro" id="IPR002121">
    <property type="entry name" value="HRDC_dom"/>
</dbReference>
<dbReference type="Pfam" id="PF09382">
    <property type="entry name" value="RQC"/>
    <property type="match status" value="1"/>
</dbReference>
<dbReference type="PANTHER" id="PTHR13710">
    <property type="entry name" value="DNA HELICASE RECQ FAMILY MEMBER"/>
    <property type="match status" value="1"/>
</dbReference>
<dbReference type="SUPFAM" id="SSF52540">
    <property type="entry name" value="P-loop containing nucleoside triphosphate hydrolases"/>
    <property type="match status" value="2"/>
</dbReference>
<keyword evidence="4" id="KW-0479">Metal-binding</keyword>
<dbReference type="Pfam" id="PF16124">
    <property type="entry name" value="RecQ_Zn_bind"/>
    <property type="match status" value="1"/>
</dbReference>
<dbReference type="NCBIfam" id="TIGR01389">
    <property type="entry name" value="recQ"/>
    <property type="match status" value="1"/>
</dbReference>
<evidence type="ECO:0000313" key="20">
    <source>
        <dbReference type="EMBL" id="MBW4467647.1"/>
    </source>
</evidence>
<evidence type="ECO:0000256" key="6">
    <source>
        <dbReference type="ARBA" id="ARBA00022763"/>
    </source>
</evidence>
<dbReference type="AlphaFoldDB" id="A0A951PDB4"/>
<evidence type="ECO:0000256" key="14">
    <source>
        <dbReference type="ARBA" id="ARBA00023235"/>
    </source>
</evidence>
<evidence type="ECO:0000256" key="16">
    <source>
        <dbReference type="NCBIfam" id="TIGR01389"/>
    </source>
</evidence>
<dbReference type="FunFam" id="3.40.50.300:FF:000296">
    <property type="entry name" value="ATP-dependent DNA helicase RecQ"/>
    <property type="match status" value="1"/>
</dbReference>
<evidence type="ECO:0000256" key="2">
    <source>
        <dbReference type="ARBA" id="ARBA00001947"/>
    </source>
</evidence>
<evidence type="ECO:0000256" key="9">
    <source>
        <dbReference type="ARBA" id="ARBA00022833"/>
    </source>
</evidence>
<dbReference type="GO" id="GO:0046872">
    <property type="term" value="F:metal ion binding"/>
    <property type="evidence" value="ECO:0007669"/>
    <property type="project" value="UniProtKB-KW"/>
</dbReference>
<dbReference type="SMART" id="SM00487">
    <property type="entry name" value="DEXDc"/>
    <property type="match status" value="1"/>
</dbReference>
<dbReference type="GO" id="GO:0016787">
    <property type="term" value="F:hydrolase activity"/>
    <property type="evidence" value="ECO:0007669"/>
    <property type="project" value="UniProtKB-KW"/>
</dbReference>
<keyword evidence="9" id="KW-0862">Zinc</keyword>
<dbReference type="InterPro" id="IPR032284">
    <property type="entry name" value="RecQ_Zn-bd"/>
</dbReference>
<dbReference type="InterPro" id="IPR036388">
    <property type="entry name" value="WH-like_DNA-bd_sf"/>
</dbReference>
<keyword evidence="6" id="KW-0227">DNA damage</keyword>
<dbReference type="GO" id="GO:0005737">
    <property type="term" value="C:cytoplasm"/>
    <property type="evidence" value="ECO:0007669"/>
    <property type="project" value="TreeGrafter"/>
</dbReference>
<evidence type="ECO:0000259" key="19">
    <source>
        <dbReference type="PROSITE" id="PS51194"/>
    </source>
</evidence>
<comment type="similarity">
    <text evidence="3">Belongs to the helicase family. RecQ subfamily.</text>
</comment>
<dbReference type="Pfam" id="PF00270">
    <property type="entry name" value="DEAD"/>
    <property type="match status" value="1"/>
</dbReference>
<dbReference type="InterPro" id="IPR010997">
    <property type="entry name" value="HRDC-like_sf"/>
</dbReference>
<dbReference type="GO" id="GO:0006281">
    <property type="term" value="P:DNA repair"/>
    <property type="evidence" value="ECO:0007669"/>
    <property type="project" value="UniProtKB-KW"/>
</dbReference>
<evidence type="ECO:0000256" key="15">
    <source>
        <dbReference type="ARBA" id="ARBA00034617"/>
    </source>
</evidence>
<dbReference type="EMBL" id="JAHHHV010000079">
    <property type="protein sequence ID" value="MBW4467647.1"/>
    <property type="molecule type" value="Genomic_DNA"/>
</dbReference>